<reference evidence="2" key="1">
    <citation type="submission" date="2013-09" db="EMBL/GenBank/DDBJ databases">
        <title>The Genome Sequence of Anopheles culicifacies species A.</title>
        <authorList>
            <consortium name="The Broad Institute Genomics Platform"/>
            <person name="Neafsey D.E."/>
            <person name="Besansky N."/>
            <person name="Howell P."/>
            <person name="Walton C."/>
            <person name="Young S.K."/>
            <person name="Zeng Q."/>
            <person name="Gargeya S."/>
            <person name="Fitzgerald M."/>
            <person name="Haas B."/>
            <person name="Abouelleil A."/>
            <person name="Allen A.W."/>
            <person name="Alvarado L."/>
            <person name="Arachchi H.M."/>
            <person name="Berlin A.M."/>
            <person name="Chapman S.B."/>
            <person name="Gainer-Dewar J."/>
            <person name="Goldberg J."/>
            <person name="Griggs A."/>
            <person name="Gujja S."/>
            <person name="Hansen M."/>
            <person name="Howarth C."/>
            <person name="Imamovic A."/>
            <person name="Ireland A."/>
            <person name="Larimer J."/>
            <person name="McCowan C."/>
            <person name="Murphy C."/>
            <person name="Pearson M."/>
            <person name="Poon T.W."/>
            <person name="Priest M."/>
            <person name="Roberts A."/>
            <person name="Saif S."/>
            <person name="Shea T."/>
            <person name="Sisk P."/>
            <person name="Sykes S."/>
            <person name="Wortman J."/>
            <person name="Nusbaum C."/>
            <person name="Birren B."/>
        </authorList>
    </citation>
    <scope>NUCLEOTIDE SEQUENCE [LARGE SCALE GENOMIC DNA]</scope>
    <source>
        <strain evidence="2">A-37</strain>
    </source>
</reference>
<sequence length="104" mass="11461">MYLNSVRNTVMLETLIPQRGSYSEALLLYTAADEVMTSVPLGVDDELHDDEGWAASLEEDCVALVLKFIINNNVHFLPQAKHLVGFGGRAVGTGYVGEEFFVKL</sequence>
<reference evidence="1" key="2">
    <citation type="submission" date="2020-05" db="UniProtKB">
        <authorList>
            <consortium name="EnsemblMetazoa"/>
        </authorList>
    </citation>
    <scope>IDENTIFICATION</scope>
    <source>
        <strain evidence="1">A-37</strain>
    </source>
</reference>
<organism evidence="1 2">
    <name type="scientific">Anopheles culicifacies</name>
    <dbReference type="NCBI Taxonomy" id="139723"/>
    <lineage>
        <taxon>Eukaryota</taxon>
        <taxon>Metazoa</taxon>
        <taxon>Ecdysozoa</taxon>
        <taxon>Arthropoda</taxon>
        <taxon>Hexapoda</taxon>
        <taxon>Insecta</taxon>
        <taxon>Pterygota</taxon>
        <taxon>Neoptera</taxon>
        <taxon>Endopterygota</taxon>
        <taxon>Diptera</taxon>
        <taxon>Nematocera</taxon>
        <taxon>Culicoidea</taxon>
        <taxon>Culicidae</taxon>
        <taxon>Anophelinae</taxon>
        <taxon>Anopheles</taxon>
        <taxon>culicifacies species complex</taxon>
    </lineage>
</organism>
<accession>A0A182MCT5</accession>
<evidence type="ECO:0000313" key="2">
    <source>
        <dbReference type="Proteomes" id="UP000075883"/>
    </source>
</evidence>
<name>A0A182MCT5_9DIPT</name>
<dbReference type="AlphaFoldDB" id="A0A182MCT5"/>
<dbReference type="VEuPathDB" id="VectorBase:ACUA015158"/>
<dbReference type="EnsemblMetazoa" id="ACUA015158-RA">
    <property type="protein sequence ID" value="ACUA015158-PA"/>
    <property type="gene ID" value="ACUA015158"/>
</dbReference>
<proteinExistence type="predicted"/>
<protein>
    <submittedName>
        <fullName evidence="1">Uncharacterized protein</fullName>
    </submittedName>
</protein>
<evidence type="ECO:0000313" key="1">
    <source>
        <dbReference type="EnsemblMetazoa" id="ACUA015158-PA"/>
    </source>
</evidence>
<keyword evidence="2" id="KW-1185">Reference proteome</keyword>
<dbReference type="Proteomes" id="UP000075883">
    <property type="component" value="Unassembled WGS sequence"/>
</dbReference>
<dbReference type="EMBL" id="AXCM01002107">
    <property type="status" value="NOT_ANNOTATED_CDS"/>
    <property type="molecule type" value="Genomic_DNA"/>
</dbReference>